<evidence type="ECO:0000313" key="3">
    <source>
        <dbReference type="Proteomes" id="UP000193564"/>
    </source>
</evidence>
<evidence type="ECO:0000313" key="2">
    <source>
        <dbReference type="EMBL" id="ORV44108.1"/>
    </source>
</evidence>
<protein>
    <recommendedName>
        <fullName evidence="4">DUF5078 domain-containing protein</fullName>
    </recommendedName>
</protein>
<name>A0A1X1THX1_9MYCO</name>
<dbReference type="STRING" id="126673.AWC01_04670"/>
<dbReference type="EMBL" id="LQOS01000015">
    <property type="protein sequence ID" value="ORV44108.1"/>
    <property type="molecule type" value="Genomic_DNA"/>
</dbReference>
<reference evidence="2 3" key="1">
    <citation type="submission" date="2016-01" db="EMBL/GenBank/DDBJ databases">
        <title>The new phylogeny of the genus Mycobacterium.</title>
        <authorList>
            <person name="Tarcisio F."/>
            <person name="Conor M."/>
            <person name="Antonella G."/>
            <person name="Elisabetta G."/>
            <person name="Giulia F.S."/>
            <person name="Sara T."/>
            <person name="Anna F."/>
            <person name="Clotilde B."/>
            <person name="Roberto B."/>
            <person name="Veronica D.S."/>
            <person name="Fabio R."/>
            <person name="Monica P."/>
            <person name="Olivier J."/>
            <person name="Enrico T."/>
            <person name="Nicola S."/>
        </authorList>
    </citation>
    <scope>NUCLEOTIDE SEQUENCE [LARGE SCALE GENOMIC DNA]</scope>
    <source>
        <strain evidence="2 3">DSM 44339</strain>
    </source>
</reference>
<keyword evidence="1" id="KW-0732">Signal</keyword>
<feature type="signal peptide" evidence="1">
    <location>
        <begin position="1"/>
        <end position="23"/>
    </location>
</feature>
<evidence type="ECO:0008006" key="4">
    <source>
        <dbReference type="Google" id="ProtNLM"/>
    </source>
</evidence>
<feature type="chain" id="PRO_5038390827" description="DUF5078 domain-containing protein" evidence="1">
    <location>
        <begin position="24"/>
        <end position="157"/>
    </location>
</feature>
<sequence>MASRLNVLWTGAVSAAMAMGVLAAPAVASADATDDYPIPNRIMRTTCTVDQYMAAARDTSPVYYERYMIDYNNRPFDVQQGARNRIYWFFSLDYPARRQYSENTATNVFYEQMATRWGNWAKLFFNNKGVVAHATDVCMNYPPSDPSVWNWGHNQRR</sequence>
<dbReference type="InterPro" id="IPR031702">
    <property type="entry name" value="DUF5078"/>
</dbReference>
<organism evidence="2 3">
    <name type="scientific">Mycolicibacterium doricum</name>
    <dbReference type="NCBI Taxonomy" id="126673"/>
    <lineage>
        <taxon>Bacteria</taxon>
        <taxon>Bacillati</taxon>
        <taxon>Actinomycetota</taxon>
        <taxon>Actinomycetes</taxon>
        <taxon>Mycobacteriales</taxon>
        <taxon>Mycobacteriaceae</taxon>
        <taxon>Mycolicibacterium</taxon>
    </lineage>
</organism>
<dbReference type="AlphaFoldDB" id="A0A1X1THX1"/>
<gene>
    <name evidence="2" type="ORF">AWC01_04670</name>
</gene>
<dbReference type="Pfam" id="PF16877">
    <property type="entry name" value="DUF5078"/>
    <property type="match status" value="1"/>
</dbReference>
<accession>A0A1X1THX1</accession>
<evidence type="ECO:0000256" key="1">
    <source>
        <dbReference type="SAM" id="SignalP"/>
    </source>
</evidence>
<dbReference type="RefSeq" id="WP_085188679.1">
    <property type="nucleotide sequence ID" value="NZ_AP022605.1"/>
</dbReference>
<dbReference type="Proteomes" id="UP000193564">
    <property type="component" value="Unassembled WGS sequence"/>
</dbReference>
<comment type="caution">
    <text evidence="2">The sequence shown here is derived from an EMBL/GenBank/DDBJ whole genome shotgun (WGS) entry which is preliminary data.</text>
</comment>
<keyword evidence="3" id="KW-1185">Reference proteome</keyword>
<proteinExistence type="predicted"/>
<dbReference type="OrthoDB" id="4761571at2"/>